<dbReference type="InterPro" id="IPR015927">
    <property type="entry name" value="Peptidase_S24_S26A/B/C"/>
</dbReference>
<evidence type="ECO:0000256" key="1">
    <source>
        <dbReference type="ARBA" id="ARBA00023015"/>
    </source>
</evidence>
<dbReference type="SUPFAM" id="SSF51306">
    <property type="entry name" value="LexA/Signal peptidase"/>
    <property type="match status" value="1"/>
</dbReference>
<dbReference type="Gene3D" id="1.10.260.40">
    <property type="entry name" value="lambda repressor-like DNA-binding domains"/>
    <property type="match status" value="1"/>
</dbReference>
<name>A0A0H2MAD8_VARPD</name>
<keyword evidence="6" id="KW-1185">Reference proteome</keyword>
<feature type="domain" description="HTH cro/C1-type" evidence="4">
    <location>
        <begin position="28"/>
        <end position="82"/>
    </location>
</feature>
<dbReference type="PATRIC" id="fig|34073.19.peg.1170"/>
<dbReference type="InterPro" id="IPR039418">
    <property type="entry name" value="LexA-like"/>
</dbReference>
<dbReference type="CDD" id="cd06529">
    <property type="entry name" value="S24_LexA-like"/>
    <property type="match status" value="1"/>
</dbReference>
<gene>
    <name evidence="5" type="ORF">VPARA_11500</name>
</gene>
<protein>
    <submittedName>
        <fullName evidence="5">Putative HTH-type transcriptional regulator</fullName>
    </submittedName>
</protein>
<dbReference type="SMART" id="SM00530">
    <property type="entry name" value="HTH_XRE"/>
    <property type="match status" value="1"/>
</dbReference>
<evidence type="ECO:0000259" key="4">
    <source>
        <dbReference type="PROSITE" id="PS50943"/>
    </source>
</evidence>
<dbReference type="PANTHER" id="PTHR40661:SF3">
    <property type="entry name" value="FELS-1 PROPHAGE TRANSCRIPTIONAL REGULATOR"/>
    <property type="match status" value="1"/>
</dbReference>
<dbReference type="EMBL" id="JZWI01000006">
    <property type="protein sequence ID" value="KLN57637.1"/>
    <property type="molecule type" value="Genomic_DNA"/>
</dbReference>
<dbReference type="AlphaFoldDB" id="A0A0H2MAD8"/>
<dbReference type="SUPFAM" id="SSF47413">
    <property type="entry name" value="lambda repressor-like DNA-binding domains"/>
    <property type="match status" value="1"/>
</dbReference>
<dbReference type="Proteomes" id="UP000035170">
    <property type="component" value="Unassembled WGS sequence"/>
</dbReference>
<accession>A0A0H2MAD8</accession>
<reference evidence="5 6" key="1">
    <citation type="submission" date="2015-03" db="EMBL/GenBank/DDBJ databases">
        <title>Genome sequence of Variovorax paradoxus TBEA6.</title>
        <authorList>
            <person name="Poehlein A."/>
            <person name="Schuldes J."/>
            <person name="Wuebbeler J.H."/>
            <person name="Hiessl S."/>
            <person name="Steinbuechel A."/>
            <person name="Daniel R."/>
        </authorList>
    </citation>
    <scope>NUCLEOTIDE SEQUENCE [LARGE SCALE GENOMIC DNA]</scope>
    <source>
        <strain evidence="5 6">TBEA6</strain>
    </source>
</reference>
<proteinExistence type="predicted"/>
<evidence type="ECO:0000313" key="5">
    <source>
        <dbReference type="EMBL" id="KLN57637.1"/>
    </source>
</evidence>
<dbReference type="Gene3D" id="2.10.109.10">
    <property type="entry name" value="Umud Fragment, subunit A"/>
    <property type="match status" value="1"/>
</dbReference>
<dbReference type="InterPro" id="IPR001387">
    <property type="entry name" value="Cro/C1-type_HTH"/>
</dbReference>
<sequence length="240" mass="26118">MTSHPPTPIDEEVKSRVGDLQVAQGGRVRDLRKQKGMTIEDLAQRSGLHFNTVGRIERGVSEASLEQLYVIALALGIDPAELNPFRSRDSATSAPQTGLNDEAFVLIDMLDVRVSGGNGSVNGSQENMGRFAFSRAWMARKGVKPQNAKIVRARGDSMADKINNGDILLVDTATTTLDQDGVYVIQLDGHDYVKVLQRDFSTGGLQIISYNPAYKPQVLSAEQAADLRISGRVVWHGGEI</sequence>
<dbReference type="GO" id="GO:0003677">
    <property type="term" value="F:DNA binding"/>
    <property type="evidence" value="ECO:0007669"/>
    <property type="project" value="UniProtKB-KW"/>
</dbReference>
<evidence type="ECO:0000256" key="3">
    <source>
        <dbReference type="ARBA" id="ARBA00023163"/>
    </source>
</evidence>
<keyword evidence="3" id="KW-0804">Transcription</keyword>
<dbReference type="PROSITE" id="PS50943">
    <property type="entry name" value="HTH_CROC1"/>
    <property type="match status" value="1"/>
</dbReference>
<dbReference type="PANTHER" id="PTHR40661">
    <property type="match status" value="1"/>
</dbReference>
<organism evidence="5 6">
    <name type="scientific">Variovorax paradoxus</name>
    <dbReference type="NCBI Taxonomy" id="34073"/>
    <lineage>
        <taxon>Bacteria</taxon>
        <taxon>Pseudomonadati</taxon>
        <taxon>Pseudomonadota</taxon>
        <taxon>Betaproteobacteria</taxon>
        <taxon>Burkholderiales</taxon>
        <taxon>Comamonadaceae</taxon>
        <taxon>Variovorax</taxon>
    </lineage>
</organism>
<keyword evidence="2" id="KW-0238">DNA-binding</keyword>
<evidence type="ECO:0000256" key="2">
    <source>
        <dbReference type="ARBA" id="ARBA00023125"/>
    </source>
</evidence>
<dbReference type="InterPro" id="IPR036286">
    <property type="entry name" value="LexA/Signal_pep-like_sf"/>
</dbReference>
<dbReference type="InterPro" id="IPR010982">
    <property type="entry name" value="Lambda_DNA-bd_dom_sf"/>
</dbReference>
<dbReference type="RefSeq" id="WP_155419593.1">
    <property type="nucleotide sequence ID" value="NZ_JZWI01000006.1"/>
</dbReference>
<dbReference type="Pfam" id="PF01381">
    <property type="entry name" value="HTH_3"/>
    <property type="match status" value="1"/>
</dbReference>
<comment type="caution">
    <text evidence="5">The sequence shown here is derived from an EMBL/GenBank/DDBJ whole genome shotgun (WGS) entry which is preliminary data.</text>
</comment>
<keyword evidence="1" id="KW-0805">Transcription regulation</keyword>
<evidence type="ECO:0000313" key="6">
    <source>
        <dbReference type="Proteomes" id="UP000035170"/>
    </source>
</evidence>
<dbReference type="CDD" id="cd00093">
    <property type="entry name" value="HTH_XRE"/>
    <property type="match status" value="1"/>
</dbReference>
<dbReference type="Pfam" id="PF00717">
    <property type="entry name" value="Peptidase_S24"/>
    <property type="match status" value="1"/>
</dbReference>